<proteinExistence type="inferred from homology"/>
<evidence type="ECO:0000256" key="1">
    <source>
        <dbReference type="ARBA" id="ARBA00005854"/>
    </source>
</evidence>
<comment type="similarity">
    <text evidence="1 4">Belongs to the D-isomer specific 2-hydroxyacid dehydrogenase family.</text>
</comment>
<dbReference type="GO" id="GO:0008720">
    <property type="term" value="F:D-lactate dehydrogenase (NAD+) activity"/>
    <property type="evidence" value="ECO:0007669"/>
    <property type="project" value="TreeGrafter"/>
</dbReference>
<feature type="domain" description="D-isomer specific 2-hydroxyacid dehydrogenase catalytic" evidence="5">
    <location>
        <begin position="14"/>
        <end position="334"/>
    </location>
</feature>
<evidence type="ECO:0000259" key="5">
    <source>
        <dbReference type="Pfam" id="PF00389"/>
    </source>
</evidence>
<reference evidence="7 8" key="1">
    <citation type="journal article" date="2016" name="Nat. Commun.">
        <title>Thousands of microbial genomes shed light on interconnected biogeochemical processes in an aquifer system.</title>
        <authorList>
            <person name="Anantharaman K."/>
            <person name="Brown C.T."/>
            <person name="Hug L.A."/>
            <person name="Sharon I."/>
            <person name="Castelle C.J."/>
            <person name="Probst A.J."/>
            <person name="Thomas B.C."/>
            <person name="Singh A."/>
            <person name="Wilkins M.J."/>
            <person name="Karaoz U."/>
            <person name="Brodie E.L."/>
            <person name="Williams K.H."/>
            <person name="Hubbard S.S."/>
            <person name="Banfield J.F."/>
        </authorList>
    </citation>
    <scope>NUCLEOTIDE SEQUENCE [LARGE SCALE GENOMIC DNA]</scope>
</reference>
<accession>A0A1F6GRC2</accession>
<dbReference type="Pfam" id="PF02826">
    <property type="entry name" value="2-Hacid_dh_C"/>
    <property type="match status" value="1"/>
</dbReference>
<dbReference type="Pfam" id="PF00389">
    <property type="entry name" value="2-Hacid_dh"/>
    <property type="match status" value="1"/>
</dbReference>
<keyword evidence="2 4" id="KW-0560">Oxidoreductase</keyword>
<dbReference type="PROSITE" id="PS00065">
    <property type="entry name" value="D_2_HYDROXYACID_DH_1"/>
    <property type="match status" value="1"/>
</dbReference>
<gene>
    <name evidence="7" type="ORF">A3E04_02805</name>
</gene>
<dbReference type="FunFam" id="3.40.50.720:FF:000203">
    <property type="entry name" value="D-3-phosphoglycerate dehydrogenase (SerA)"/>
    <property type="match status" value="1"/>
</dbReference>
<comment type="caution">
    <text evidence="7">The sequence shown here is derived from an EMBL/GenBank/DDBJ whole genome shotgun (WGS) entry which is preliminary data.</text>
</comment>
<evidence type="ECO:0000259" key="6">
    <source>
        <dbReference type="Pfam" id="PF02826"/>
    </source>
</evidence>
<dbReference type="GO" id="GO:0051287">
    <property type="term" value="F:NAD binding"/>
    <property type="evidence" value="ECO:0007669"/>
    <property type="project" value="InterPro"/>
</dbReference>
<dbReference type="SUPFAM" id="SSF52283">
    <property type="entry name" value="Formate/glycerate dehydrogenase catalytic domain-like"/>
    <property type="match status" value="1"/>
</dbReference>
<dbReference type="PANTHER" id="PTHR43026:SF1">
    <property type="entry name" value="2-HYDROXYACID DEHYDROGENASE HOMOLOG 1-RELATED"/>
    <property type="match status" value="1"/>
</dbReference>
<feature type="domain" description="D-isomer specific 2-hydroxyacid dehydrogenase NAD-binding" evidence="6">
    <location>
        <begin position="109"/>
        <end position="305"/>
    </location>
</feature>
<dbReference type="PANTHER" id="PTHR43026">
    <property type="entry name" value="2-HYDROXYACID DEHYDROGENASE HOMOLOG 1-RELATED"/>
    <property type="match status" value="1"/>
</dbReference>
<sequence length="336" mass="38234">MNIAFLELEKWEEKYLQDKLSKFKNLSLNFFSKPLTNSVLGKIKDTNILAIFIYSQINKDVLSQLTNLKFITTMSTGFDHIDLKSCQEKNIKVSNVPFYGENTVAEHTFALILALSRKISDSIERTKKYDFTLDNLRGFDLKGKTLGIVGFGHIGQHIARMAKGFEMKVIAYDPNENLKLAKKFGVKYVTFDYLLAHSDIISLHAPYNKKTHHLINKNNIKLIKKGAYLINTARGGLVETQALIMALDKKIISGAGLDVLEEEFFIKEEKELLAKPFQKKCNLKTVLQDHLLIQHPRVLVTPHNAFNSEEALRRILDTTIENIKACLKGKPINLVK</sequence>
<evidence type="ECO:0000256" key="2">
    <source>
        <dbReference type="ARBA" id="ARBA00023002"/>
    </source>
</evidence>
<evidence type="ECO:0000313" key="8">
    <source>
        <dbReference type="Proteomes" id="UP000176968"/>
    </source>
</evidence>
<dbReference type="InterPro" id="IPR029752">
    <property type="entry name" value="D-isomer_DH_CS1"/>
</dbReference>
<organism evidence="7 8">
    <name type="scientific">Candidatus Kuenenbacteria bacterium RIFCSPHIGHO2_12_FULL_42_14</name>
    <dbReference type="NCBI Taxonomy" id="1798563"/>
    <lineage>
        <taxon>Bacteria</taxon>
        <taxon>Candidatus Kueneniibacteriota</taxon>
    </lineage>
</organism>
<dbReference type="PROSITE" id="PS00670">
    <property type="entry name" value="D_2_HYDROXYACID_DH_2"/>
    <property type="match status" value="1"/>
</dbReference>
<dbReference type="AlphaFoldDB" id="A0A1F6GRC2"/>
<dbReference type="InterPro" id="IPR036291">
    <property type="entry name" value="NAD(P)-bd_dom_sf"/>
</dbReference>
<dbReference type="Gene3D" id="3.40.50.720">
    <property type="entry name" value="NAD(P)-binding Rossmann-like Domain"/>
    <property type="match status" value="2"/>
</dbReference>
<dbReference type="SUPFAM" id="SSF51735">
    <property type="entry name" value="NAD(P)-binding Rossmann-fold domains"/>
    <property type="match status" value="1"/>
</dbReference>
<evidence type="ECO:0000313" key="7">
    <source>
        <dbReference type="EMBL" id="OGH00598.1"/>
    </source>
</evidence>
<dbReference type="EMBL" id="MFMY01000010">
    <property type="protein sequence ID" value="OGH00598.1"/>
    <property type="molecule type" value="Genomic_DNA"/>
</dbReference>
<dbReference type="InterPro" id="IPR006139">
    <property type="entry name" value="D-isomer_2_OHA_DH_cat_dom"/>
</dbReference>
<protein>
    <submittedName>
        <fullName evidence="7">Hydroxyacid dehydrogenase</fullName>
    </submittedName>
</protein>
<evidence type="ECO:0000256" key="3">
    <source>
        <dbReference type="ARBA" id="ARBA00023027"/>
    </source>
</evidence>
<name>A0A1F6GRC2_9BACT</name>
<dbReference type="InterPro" id="IPR058205">
    <property type="entry name" value="D-LDH-like"/>
</dbReference>
<keyword evidence="3" id="KW-0520">NAD</keyword>
<dbReference type="InterPro" id="IPR006140">
    <property type="entry name" value="D-isomer_DH_NAD-bd"/>
</dbReference>
<evidence type="ECO:0000256" key="4">
    <source>
        <dbReference type="RuleBase" id="RU003719"/>
    </source>
</evidence>
<dbReference type="Proteomes" id="UP000176968">
    <property type="component" value="Unassembled WGS sequence"/>
</dbReference>
<dbReference type="InterPro" id="IPR029753">
    <property type="entry name" value="D-isomer_DH_CS"/>
</dbReference>